<evidence type="ECO:0000256" key="1">
    <source>
        <dbReference type="ARBA" id="ARBA00022441"/>
    </source>
</evidence>
<dbReference type="InterPro" id="IPR015915">
    <property type="entry name" value="Kelch-typ_b-propeller"/>
</dbReference>
<dbReference type="EnsemblMetazoa" id="Aqu2.1.18061_001">
    <property type="protein sequence ID" value="Aqu2.1.18061_001"/>
    <property type="gene ID" value="Aqu2.1.18061"/>
</dbReference>
<evidence type="ECO:0000256" key="2">
    <source>
        <dbReference type="ARBA" id="ARBA00022737"/>
    </source>
</evidence>
<keyword evidence="2" id="KW-0677">Repeat</keyword>
<dbReference type="Pfam" id="PF24681">
    <property type="entry name" value="Kelch_KLHDC2_KLHL20_DRC7"/>
    <property type="match status" value="1"/>
</dbReference>
<organism evidence="4">
    <name type="scientific">Amphimedon queenslandica</name>
    <name type="common">Sponge</name>
    <dbReference type="NCBI Taxonomy" id="400682"/>
    <lineage>
        <taxon>Eukaryota</taxon>
        <taxon>Metazoa</taxon>
        <taxon>Porifera</taxon>
        <taxon>Demospongiae</taxon>
        <taxon>Heteroscleromorpha</taxon>
        <taxon>Haplosclerida</taxon>
        <taxon>Niphatidae</taxon>
        <taxon>Amphimedon</taxon>
    </lineage>
</organism>
<reference evidence="4" key="1">
    <citation type="submission" date="2017-05" db="UniProtKB">
        <authorList>
            <consortium name="EnsemblMetazoa"/>
        </authorList>
    </citation>
    <scope>IDENTIFICATION</scope>
</reference>
<dbReference type="SUPFAM" id="SSF117281">
    <property type="entry name" value="Kelch motif"/>
    <property type="match status" value="2"/>
</dbReference>
<proteinExistence type="predicted"/>
<dbReference type="InParanoid" id="A0A1X7TSU4"/>
<dbReference type="Gene3D" id="2.120.10.80">
    <property type="entry name" value="Kelch-type beta propeller"/>
    <property type="match status" value="2"/>
</dbReference>
<evidence type="ECO:0000313" key="4">
    <source>
        <dbReference type="EnsemblMetazoa" id="Aqu2.1.18061_001"/>
    </source>
</evidence>
<keyword evidence="1" id="KW-0880">Kelch repeat</keyword>
<accession>A0A1X7TSU4</accession>
<sequence length="682" mass="76340">MDRNVDGKDQYKFNWRARHTTAIVREVLYCWGGDQGLDESECDCSGDFPKKRQHISVIDEFDFSSGVWSSQPTSGTPPLGIRGVSCTTINNNIYYFGGFCGHGKCYHNSLNCLDTLNLQWKELQPTGNDSVTKKGYGGMIAMGSEGEPQQLLVIGGLAPISTTTEHHQFEYHKIPSRDDRLRTNEHNIYNLSSGQWIVPFVSGQCFPPTDNFTVERINHNKGIMYGGSVTDGGKSVPTSSIYLFQLSCNTINWESLSKGAIPNDGLWTKGRYAHASTIINGVSTSPTLVVIGGIDSNDKPVNEYLLFDTNQYNWMKIPVLDSVTGRYYHTVSPFVVDPNHVFLIIVGGYAKKELVVVEGEMEWMNKPVTYPNITMVVELVFNDGQWSVGPVLDSHNIPLLYEQILKERRKQLIGMNEYMTEEFIEKKRPQAKLDLNVYFRIASPNGFVELNLNAPQDEPFTGWSIKPHMTPCRLFQKDIYNFGNEDYPLPPSCRISVYSSPDAVPTLHYSVPVEGVADPLTLNIHRTRRTSHPIADVPSASSSDEAKPVTTKRRRAGSFDIKTAKQKIKQVMNENHSDFADILESSLKDIANKLFEAKIVAQQVQKSPTYDAIASSFLSLMKILDSKSALEKHCMMFLEALSSVGGPIERVAECLQEKWTAALGGALQFEQSVKRVRTNDDV</sequence>
<dbReference type="PANTHER" id="PTHR46228:SF2">
    <property type="entry name" value="KELCH REPEAT PROTEIN (AFU_ORTHOLOGUE AFUA_4G14350)"/>
    <property type="match status" value="1"/>
</dbReference>
<evidence type="ECO:0000256" key="3">
    <source>
        <dbReference type="SAM" id="MobiDB-lite"/>
    </source>
</evidence>
<dbReference type="PANTHER" id="PTHR46228">
    <property type="entry name" value="KELCH DOMAIN-CONTAINING PROTEIN"/>
    <property type="match status" value="1"/>
</dbReference>
<feature type="region of interest" description="Disordered" evidence="3">
    <location>
        <begin position="533"/>
        <end position="555"/>
    </location>
</feature>
<protein>
    <submittedName>
        <fullName evidence="4">Uncharacterized protein</fullName>
    </submittedName>
</protein>
<name>A0A1X7TSU4_AMPQE</name>
<dbReference type="AlphaFoldDB" id="A0A1X7TSU4"/>